<evidence type="ECO:0000256" key="3">
    <source>
        <dbReference type="ARBA" id="ARBA00023212"/>
    </source>
</evidence>
<dbReference type="Gene3D" id="3.90.640.10">
    <property type="entry name" value="Actin, Chain A, domain 4"/>
    <property type="match status" value="1"/>
</dbReference>
<dbReference type="EMBL" id="CAJZBQ010000048">
    <property type="protein sequence ID" value="CAG9329600.1"/>
    <property type="molecule type" value="Genomic_DNA"/>
</dbReference>
<evidence type="ECO:0000256" key="5">
    <source>
        <dbReference type="RuleBase" id="RU000487"/>
    </source>
</evidence>
<keyword evidence="3" id="KW-0206">Cytoskeleton</keyword>
<comment type="catalytic activity">
    <reaction evidence="4">
        <text>ATP + H2O = ADP + phosphate + H(+)</text>
        <dbReference type="Rhea" id="RHEA:13065"/>
        <dbReference type="ChEBI" id="CHEBI:15377"/>
        <dbReference type="ChEBI" id="CHEBI:15378"/>
        <dbReference type="ChEBI" id="CHEBI:30616"/>
        <dbReference type="ChEBI" id="CHEBI:43474"/>
        <dbReference type="ChEBI" id="CHEBI:456216"/>
    </reaction>
</comment>
<dbReference type="Gene3D" id="3.30.420.40">
    <property type="match status" value="2"/>
</dbReference>
<dbReference type="InterPro" id="IPR004000">
    <property type="entry name" value="Actin"/>
</dbReference>
<dbReference type="SUPFAM" id="SSF53067">
    <property type="entry name" value="Actin-like ATPase domain"/>
    <property type="match status" value="2"/>
</dbReference>
<dbReference type="FunFam" id="3.90.640.10:FF:000007">
    <property type="entry name" value="Actin like 7B"/>
    <property type="match status" value="1"/>
</dbReference>
<evidence type="ECO:0000256" key="2">
    <source>
        <dbReference type="ARBA" id="ARBA00020098"/>
    </source>
</evidence>
<evidence type="ECO:0000313" key="7">
    <source>
        <dbReference type="Proteomes" id="UP001162131"/>
    </source>
</evidence>
<gene>
    <name evidence="6" type="ORF">BSTOLATCC_MIC49231</name>
</gene>
<dbReference type="PRINTS" id="PR00190">
    <property type="entry name" value="ACTIN"/>
</dbReference>
<reference evidence="6" key="1">
    <citation type="submission" date="2021-09" db="EMBL/GenBank/DDBJ databases">
        <authorList>
            <consortium name="AG Swart"/>
            <person name="Singh M."/>
            <person name="Singh A."/>
            <person name="Seah K."/>
            <person name="Emmerich C."/>
        </authorList>
    </citation>
    <scope>NUCLEOTIDE SEQUENCE</scope>
    <source>
        <strain evidence="6">ATCC30299</strain>
    </source>
</reference>
<accession>A0AAU9JVG9</accession>
<evidence type="ECO:0000313" key="6">
    <source>
        <dbReference type="EMBL" id="CAG9329600.1"/>
    </source>
</evidence>
<keyword evidence="7" id="KW-1185">Reference proteome</keyword>
<organism evidence="6 7">
    <name type="scientific">Blepharisma stoltei</name>
    <dbReference type="NCBI Taxonomy" id="1481888"/>
    <lineage>
        <taxon>Eukaryota</taxon>
        <taxon>Sar</taxon>
        <taxon>Alveolata</taxon>
        <taxon>Ciliophora</taxon>
        <taxon>Postciliodesmatophora</taxon>
        <taxon>Heterotrichea</taxon>
        <taxon>Heterotrichida</taxon>
        <taxon>Blepharismidae</taxon>
        <taxon>Blepharisma</taxon>
    </lineage>
</organism>
<comment type="subcellular location">
    <subcellularLocation>
        <location evidence="1">Cytoplasm</location>
        <location evidence="1">Cytoskeleton</location>
    </subcellularLocation>
</comment>
<comment type="caution">
    <text evidence="6">The sequence shown here is derived from an EMBL/GenBank/DDBJ whole genome shotgun (WGS) entry which is preliminary data.</text>
</comment>
<dbReference type="AlphaFoldDB" id="A0AAU9JVG9"/>
<proteinExistence type="inferred from homology"/>
<comment type="similarity">
    <text evidence="5">Belongs to the actin family.</text>
</comment>
<dbReference type="Pfam" id="PF00022">
    <property type="entry name" value="Actin"/>
    <property type="match status" value="1"/>
</dbReference>
<dbReference type="InterPro" id="IPR043129">
    <property type="entry name" value="ATPase_NBD"/>
</dbReference>
<evidence type="ECO:0000256" key="1">
    <source>
        <dbReference type="ARBA" id="ARBA00004245"/>
    </source>
</evidence>
<protein>
    <recommendedName>
        <fullName evidence="2">Actin, cytoplasmic</fullName>
    </recommendedName>
</protein>
<name>A0AAU9JVG9_9CILI</name>
<dbReference type="GO" id="GO:0005856">
    <property type="term" value="C:cytoskeleton"/>
    <property type="evidence" value="ECO:0007669"/>
    <property type="project" value="UniProtKB-SubCell"/>
</dbReference>
<dbReference type="Proteomes" id="UP001162131">
    <property type="component" value="Unassembled WGS sequence"/>
</dbReference>
<dbReference type="PANTHER" id="PTHR11937">
    <property type="entry name" value="ACTIN"/>
    <property type="match status" value="1"/>
</dbReference>
<dbReference type="FunFam" id="3.30.420.40:FF:000050">
    <property type="entry name" value="Actin, alpha skeletal muscle"/>
    <property type="match status" value="1"/>
</dbReference>
<dbReference type="SMART" id="SM00268">
    <property type="entry name" value="ACTIN"/>
    <property type="match status" value="1"/>
</dbReference>
<evidence type="ECO:0000256" key="4">
    <source>
        <dbReference type="ARBA" id="ARBA00049360"/>
    </source>
</evidence>
<keyword evidence="3" id="KW-0963">Cytoplasm</keyword>
<sequence>MDTELTERVIIDIGSHMIRAGLSGHDSPKVQEPTVVGRPKLAAALSLDSKDLYIGREAIEKQDILQLSHPVKYSQVQNWDEIEKLYHHIFFNELLVDPNQHKIMIMEPPLNKRANREKITEIMFETFGVHGLYVANSAVMSLFASGRTTGLVIESGLNETSIVPVFEGYALPCSTLKLGIGGEEITDFLLTNLKERGNELPNSKQSEIAQDIKEKLCYLSPDYQQELNIALTTSSIAKEYELPDGRSITLTVERFRSPEILFQPLLIGKDQPGIHELSYNAIMKCDQDIRRELFANIILSGGSTMFPRIKDKVQRDIKALAPSNLDVFVKAPPERKHLAWIGGAILSSIDKFRMWISRSEFDEFGSAVVHRKCF</sequence>